<gene>
    <name evidence="6" type="ORF">NM961_02840</name>
</gene>
<evidence type="ECO:0000259" key="5">
    <source>
        <dbReference type="PROSITE" id="PS50122"/>
    </source>
</evidence>
<dbReference type="InterPro" id="IPR000673">
    <property type="entry name" value="Sig_transdc_resp-reg_Me-estase"/>
</dbReference>
<dbReference type="SUPFAM" id="SSF52738">
    <property type="entry name" value="Methylesterase CheB, C-terminal domain"/>
    <property type="match status" value="1"/>
</dbReference>
<dbReference type="Proteomes" id="UP001165498">
    <property type="component" value="Unassembled WGS sequence"/>
</dbReference>
<protein>
    <recommendedName>
        <fullName evidence="2">protein-glutamate methylesterase</fullName>
        <ecNumber evidence="2">3.1.1.61</ecNumber>
    </recommendedName>
</protein>
<comment type="catalytic activity">
    <reaction evidence="3">
        <text>[protein]-L-glutamate 5-O-methyl ester + H2O = L-glutamyl-[protein] + methanol + H(+)</text>
        <dbReference type="Rhea" id="RHEA:23236"/>
        <dbReference type="Rhea" id="RHEA-COMP:10208"/>
        <dbReference type="Rhea" id="RHEA-COMP:10311"/>
        <dbReference type="ChEBI" id="CHEBI:15377"/>
        <dbReference type="ChEBI" id="CHEBI:15378"/>
        <dbReference type="ChEBI" id="CHEBI:17790"/>
        <dbReference type="ChEBI" id="CHEBI:29973"/>
        <dbReference type="ChEBI" id="CHEBI:82795"/>
        <dbReference type="EC" id="3.1.1.61"/>
    </reaction>
</comment>
<evidence type="ECO:0000313" key="7">
    <source>
        <dbReference type="Proteomes" id="UP001165498"/>
    </source>
</evidence>
<feature type="active site" evidence="4">
    <location>
        <position position="13"/>
    </location>
</feature>
<evidence type="ECO:0000256" key="3">
    <source>
        <dbReference type="ARBA" id="ARBA00048267"/>
    </source>
</evidence>
<dbReference type="EMBL" id="JANFQO010000002">
    <property type="protein sequence ID" value="MCQ4163640.1"/>
    <property type="molecule type" value="Genomic_DNA"/>
</dbReference>
<evidence type="ECO:0000256" key="4">
    <source>
        <dbReference type="PROSITE-ProRule" id="PRU00050"/>
    </source>
</evidence>
<dbReference type="PROSITE" id="PS50122">
    <property type="entry name" value="CHEB"/>
    <property type="match status" value="1"/>
</dbReference>
<dbReference type="Pfam" id="PF01339">
    <property type="entry name" value="CheB_methylest"/>
    <property type="match status" value="1"/>
</dbReference>
<dbReference type="EC" id="3.1.1.61" evidence="2"/>
<feature type="domain" description="CheB-type methylesterase" evidence="5">
    <location>
        <begin position="3"/>
        <end position="181"/>
    </location>
</feature>
<dbReference type="CDD" id="cd16433">
    <property type="entry name" value="CheB"/>
    <property type="match status" value="1"/>
</dbReference>
<organism evidence="6 7">
    <name type="scientific">Tahibacter harae</name>
    <dbReference type="NCBI Taxonomy" id="2963937"/>
    <lineage>
        <taxon>Bacteria</taxon>
        <taxon>Pseudomonadati</taxon>
        <taxon>Pseudomonadota</taxon>
        <taxon>Gammaproteobacteria</taxon>
        <taxon>Lysobacterales</taxon>
        <taxon>Rhodanobacteraceae</taxon>
        <taxon>Tahibacter</taxon>
    </lineage>
</organism>
<dbReference type="Gene3D" id="3.40.50.180">
    <property type="entry name" value="Methylesterase CheB, C-terminal domain"/>
    <property type="match status" value="1"/>
</dbReference>
<dbReference type="PANTHER" id="PTHR42872:SF6">
    <property type="entry name" value="PROTEIN-GLUTAMATE METHYLESTERASE_PROTEIN-GLUTAMINE GLUTAMINASE"/>
    <property type="match status" value="1"/>
</dbReference>
<keyword evidence="7" id="KW-1185">Reference proteome</keyword>
<sequence>MRPRTDVLVLGCSAGGLRALHILLAGLDTRLALPVVAVCHTGSDDVSLLCELLNRSSTLPVHEAMERTTPQAGHVYIAPSGYHLLLGGDGRFALSVDPRVGFARPSIDVLFESAADAHGPRCAGLVMTGANSDGALGLARIRAHGGLGLVQDPAEAEVSVMPAAALAQAGADHCLPLAQLAPLLNRLFAPE</sequence>
<dbReference type="RefSeq" id="WP_255911046.1">
    <property type="nucleotide sequence ID" value="NZ_JANFQO010000002.1"/>
</dbReference>
<keyword evidence="1 4" id="KW-0378">Hydrolase</keyword>
<keyword evidence="4" id="KW-0145">Chemotaxis</keyword>
<feature type="active site" evidence="4">
    <location>
        <position position="40"/>
    </location>
</feature>
<name>A0ABT1QNJ3_9GAMM</name>
<comment type="caution">
    <text evidence="6">The sequence shown here is derived from an EMBL/GenBank/DDBJ whole genome shotgun (WGS) entry which is preliminary data.</text>
</comment>
<evidence type="ECO:0000256" key="1">
    <source>
        <dbReference type="ARBA" id="ARBA00022801"/>
    </source>
</evidence>
<dbReference type="InterPro" id="IPR035909">
    <property type="entry name" value="CheB_C"/>
</dbReference>
<proteinExistence type="predicted"/>
<feature type="active site" evidence="4">
    <location>
        <position position="133"/>
    </location>
</feature>
<evidence type="ECO:0000256" key="2">
    <source>
        <dbReference type="ARBA" id="ARBA00039140"/>
    </source>
</evidence>
<reference evidence="6" key="1">
    <citation type="submission" date="2022-07" db="EMBL/GenBank/DDBJ databases">
        <title>Tahibacter sp., a new gammaproteobacterium isolated from the silt sample collected at pig farm.</title>
        <authorList>
            <person name="Chen H."/>
        </authorList>
    </citation>
    <scope>NUCLEOTIDE SEQUENCE</scope>
    <source>
        <strain evidence="6">P2K</strain>
    </source>
</reference>
<evidence type="ECO:0000313" key="6">
    <source>
        <dbReference type="EMBL" id="MCQ4163640.1"/>
    </source>
</evidence>
<accession>A0ABT1QNJ3</accession>
<dbReference type="PANTHER" id="PTHR42872">
    <property type="entry name" value="PROTEIN-GLUTAMATE METHYLESTERASE/PROTEIN-GLUTAMINE GLUTAMINASE"/>
    <property type="match status" value="1"/>
</dbReference>